<dbReference type="AlphaFoldDB" id="A0A1H6HDS6"/>
<reference evidence="2 3" key="1">
    <citation type="submission" date="2016-10" db="EMBL/GenBank/DDBJ databases">
        <authorList>
            <person name="de Groot N.N."/>
        </authorList>
    </citation>
    <scope>NUCLEOTIDE SEQUENCE [LARGE SCALE GENOMIC DNA]</scope>
    <source>
        <strain evidence="2 3">DSM 23031</strain>
    </source>
</reference>
<dbReference type="Proteomes" id="UP000198561">
    <property type="component" value="Unassembled WGS sequence"/>
</dbReference>
<sequence length="297" mass="31432">MKTQLLFLAGTLFLSVHAYSQVGVMTPTPSSTLDVRGSIEGNFREITGTTSLNATDYHVSFSGTSDSVLNIPSKSASDNTAADFRGRKYYISNNSTTSTLTLTAASGEIIRLGSNAASTATYILQPGMSAVITAGGANGWDLDAKTDWKLADMDFKGPSTTVQNVPPTPGGNDRYIMTDSPVTVTVPFKGAKVELTFTGYGESVGAAGSSGWVRFYIEQTGTASAEYGAGNDNIIEDQWYSYNGAAQRFNFSTTYSVTNLAPGTYTFSFAVNRLGENGTVTAVRILGSTGKAEVYVK</sequence>
<dbReference type="RefSeq" id="WP_089692441.1">
    <property type="nucleotide sequence ID" value="NZ_FNWQ01000002.1"/>
</dbReference>
<protein>
    <submittedName>
        <fullName evidence="2">Uncharacterized protein</fullName>
    </submittedName>
</protein>
<evidence type="ECO:0000313" key="2">
    <source>
        <dbReference type="EMBL" id="SEH33626.1"/>
    </source>
</evidence>
<evidence type="ECO:0000313" key="3">
    <source>
        <dbReference type="Proteomes" id="UP000198561"/>
    </source>
</evidence>
<name>A0A1H6HDS6_CHRCI</name>
<dbReference type="EMBL" id="FNWQ01000002">
    <property type="protein sequence ID" value="SEH33626.1"/>
    <property type="molecule type" value="Genomic_DNA"/>
</dbReference>
<evidence type="ECO:0000256" key="1">
    <source>
        <dbReference type="SAM" id="SignalP"/>
    </source>
</evidence>
<feature type="chain" id="PRO_5011610704" evidence="1">
    <location>
        <begin position="21"/>
        <end position="297"/>
    </location>
</feature>
<proteinExistence type="predicted"/>
<dbReference type="OrthoDB" id="1218874at2"/>
<feature type="signal peptide" evidence="1">
    <location>
        <begin position="1"/>
        <end position="20"/>
    </location>
</feature>
<dbReference type="STRING" id="680127.SAMN05421593_2388"/>
<gene>
    <name evidence="2" type="ORF">SAMN05421593_2388</name>
</gene>
<organism evidence="2 3">
    <name type="scientific">Chryseobacterium culicis</name>
    <dbReference type="NCBI Taxonomy" id="680127"/>
    <lineage>
        <taxon>Bacteria</taxon>
        <taxon>Pseudomonadati</taxon>
        <taxon>Bacteroidota</taxon>
        <taxon>Flavobacteriia</taxon>
        <taxon>Flavobacteriales</taxon>
        <taxon>Weeksellaceae</taxon>
        <taxon>Chryseobacterium group</taxon>
        <taxon>Chryseobacterium</taxon>
    </lineage>
</organism>
<keyword evidence="1" id="KW-0732">Signal</keyword>
<accession>A0A1H6HDS6</accession>